<reference evidence="3" key="2">
    <citation type="submission" date="2020-05" db="UniProtKB">
        <authorList>
            <consortium name="EnsemblMetazoa"/>
        </authorList>
    </citation>
    <scope>IDENTIFICATION</scope>
    <source>
        <strain evidence="3">wikel</strain>
    </source>
</reference>
<sequence length="105" mass="10988">MFLVWVLVSCLNDSCSDGPPAALVETAVAGTESPLGDCLPETRVRALCQNCAALIKAHKAYRMCCTDESGNSTESVRAYCARLLEHTVGGAGLVTKKRGGGAGER</sequence>
<dbReference type="EMBL" id="DS878526">
    <property type="protein sequence ID" value="EEC14927.1"/>
    <property type="molecule type" value="Genomic_DNA"/>
</dbReference>
<proteinExistence type="predicted"/>
<dbReference type="InParanoid" id="B7Q7V5"/>
<accession>B7Q7V5</accession>
<dbReference type="PANTHER" id="PTHR39945:SF1">
    <property type="entry name" value="FI14129P"/>
    <property type="match status" value="1"/>
</dbReference>
<gene>
    <name evidence="3" type="primary">8037191</name>
    <name evidence="2" type="ORF">IscW_ISCW021738</name>
</gene>
<protein>
    <recommendedName>
        <fullName evidence="5">Secreted protein</fullName>
    </recommendedName>
</protein>
<dbReference type="PANTHER" id="PTHR39945">
    <property type="entry name" value="FI14129P"/>
    <property type="match status" value="1"/>
</dbReference>
<evidence type="ECO:0008006" key="5">
    <source>
        <dbReference type="Google" id="ProtNLM"/>
    </source>
</evidence>
<evidence type="ECO:0000313" key="3">
    <source>
        <dbReference type="EnsemblMetazoa" id="ISCW021738-PA"/>
    </source>
</evidence>
<keyword evidence="1" id="KW-0732">Signal</keyword>
<evidence type="ECO:0000313" key="4">
    <source>
        <dbReference type="Proteomes" id="UP000001555"/>
    </source>
</evidence>
<keyword evidence="4" id="KW-1185">Reference proteome</keyword>
<feature type="signal peptide" evidence="1">
    <location>
        <begin position="1"/>
        <end position="16"/>
    </location>
</feature>
<name>B7Q7V5_IXOSC</name>
<dbReference type="VEuPathDB" id="VectorBase:ISCI021738"/>
<organism>
    <name type="scientific">Ixodes scapularis</name>
    <name type="common">Black-legged tick</name>
    <name type="synonym">Deer tick</name>
    <dbReference type="NCBI Taxonomy" id="6945"/>
    <lineage>
        <taxon>Eukaryota</taxon>
        <taxon>Metazoa</taxon>
        <taxon>Ecdysozoa</taxon>
        <taxon>Arthropoda</taxon>
        <taxon>Chelicerata</taxon>
        <taxon>Arachnida</taxon>
        <taxon>Acari</taxon>
        <taxon>Parasitiformes</taxon>
        <taxon>Ixodida</taxon>
        <taxon>Ixodoidea</taxon>
        <taxon>Ixodidae</taxon>
        <taxon>Ixodinae</taxon>
        <taxon>Ixodes</taxon>
    </lineage>
</organism>
<evidence type="ECO:0000313" key="2">
    <source>
        <dbReference type="EMBL" id="EEC14927.1"/>
    </source>
</evidence>
<dbReference type="EnsemblMetazoa" id="ISCW021738-RA">
    <property type="protein sequence ID" value="ISCW021738-PA"/>
    <property type="gene ID" value="ISCW021738"/>
</dbReference>
<dbReference type="PaxDb" id="6945-B7Q7V5"/>
<feature type="chain" id="PRO_5014568252" description="Secreted protein" evidence="1">
    <location>
        <begin position="17"/>
        <end position="105"/>
    </location>
</feature>
<dbReference type="HOGENOM" id="CLU_2375110_0_0_1"/>
<dbReference type="EMBL" id="ABJB011129119">
    <property type="status" value="NOT_ANNOTATED_CDS"/>
    <property type="molecule type" value="Genomic_DNA"/>
</dbReference>
<dbReference type="Proteomes" id="UP000001555">
    <property type="component" value="Unassembled WGS sequence"/>
</dbReference>
<dbReference type="VEuPathDB" id="VectorBase:ISCW021738"/>
<dbReference type="AlphaFoldDB" id="B7Q7V5"/>
<evidence type="ECO:0000256" key="1">
    <source>
        <dbReference type="SAM" id="SignalP"/>
    </source>
</evidence>
<reference evidence="2 4" key="1">
    <citation type="submission" date="2008-03" db="EMBL/GenBank/DDBJ databases">
        <title>Annotation of Ixodes scapularis.</title>
        <authorList>
            <consortium name="Ixodes scapularis Genome Project Consortium"/>
            <person name="Caler E."/>
            <person name="Hannick L.I."/>
            <person name="Bidwell S."/>
            <person name="Joardar V."/>
            <person name="Thiagarajan M."/>
            <person name="Amedeo P."/>
            <person name="Galinsky K.J."/>
            <person name="Schobel S."/>
            <person name="Inman J."/>
            <person name="Hostetler J."/>
            <person name="Miller J."/>
            <person name="Hammond M."/>
            <person name="Megy K."/>
            <person name="Lawson D."/>
            <person name="Kodira C."/>
            <person name="Sutton G."/>
            <person name="Meyer J."/>
            <person name="Hill C.A."/>
            <person name="Birren B."/>
            <person name="Nene V."/>
            <person name="Collins F."/>
            <person name="Alarcon-Chaidez F."/>
            <person name="Wikel S."/>
            <person name="Strausberg R."/>
        </authorList>
    </citation>
    <scope>NUCLEOTIDE SEQUENCE [LARGE SCALE GENOMIC DNA]</scope>
    <source>
        <strain evidence="4">Wikel</strain>
        <strain evidence="2">Wikel colony</strain>
    </source>
</reference>